<comment type="caution">
    <text evidence="1">The sequence shown here is derived from an EMBL/GenBank/DDBJ whole genome shotgun (WGS) entry which is preliminary data.</text>
</comment>
<protein>
    <submittedName>
        <fullName evidence="1">Uncharacterized protein</fullName>
    </submittedName>
</protein>
<gene>
    <name evidence="1" type="ORF">B0J13DRAFT_254221</name>
</gene>
<accession>A0A9P9JA30</accession>
<organism evidence="1 2">
    <name type="scientific">Dactylonectria estremocensis</name>
    <dbReference type="NCBI Taxonomy" id="1079267"/>
    <lineage>
        <taxon>Eukaryota</taxon>
        <taxon>Fungi</taxon>
        <taxon>Dikarya</taxon>
        <taxon>Ascomycota</taxon>
        <taxon>Pezizomycotina</taxon>
        <taxon>Sordariomycetes</taxon>
        <taxon>Hypocreomycetidae</taxon>
        <taxon>Hypocreales</taxon>
        <taxon>Nectriaceae</taxon>
        <taxon>Dactylonectria</taxon>
    </lineage>
</organism>
<sequence>MVRVCCSRDGSNCRVDLGHVGLWDNMGEDGLERAQIPMGSRSIQRPAPFSPLEYSALLWLYYGSNLADELSTTSQSLQTPGAWRSLRLGGPIHGVGSAICPPLDHRTPLRAPCRPSRVGPKPAFIPITRLFENRGKIRSDRHRSSKLQPRQLEAPAPLDGIIDPTWTDAGVREEVGSSVAGREKLISYFYARNGFPLPLEFESRQDNRRYPCRSTCECHVSWSRLSVTESSDAGGSLVNMVRAYVMSPTTGMNHLGVNEIFKSPFH</sequence>
<evidence type="ECO:0000313" key="1">
    <source>
        <dbReference type="EMBL" id="KAH7152020.1"/>
    </source>
</evidence>
<keyword evidence="2" id="KW-1185">Reference proteome</keyword>
<dbReference type="EMBL" id="JAGMUU010000005">
    <property type="protein sequence ID" value="KAH7152020.1"/>
    <property type="molecule type" value="Genomic_DNA"/>
</dbReference>
<dbReference type="AlphaFoldDB" id="A0A9P9JA30"/>
<proteinExistence type="predicted"/>
<reference evidence="1" key="1">
    <citation type="journal article" date="2021" name="Nat. Commun.">
        <title>Genetic determinants of endophytism in the Arabidopsis root mycobiome.</title>
        <authorList>
            <person name="Mesny F."/>
            <person name="Miyauchi S."/>
            <person name="Thiergart T."/>
            <person name="Pickel B."/>
            <person name="Atanasova L."/>
            <person name="Karlsson M."/>
            <person name="Huettel B."/>
            <person name="Barry K.W."/>
            <person name="Haridas S."/>
            <person name="Chen C."/>
            <person name="Bauer D."/>
            <person name="Andreopoulos W."/>
            <person name="Pangilinan J."/>
            <person name="LaButti K."/>
            <person name="Riley R."/>
            <person name="Lipzen A."/>
            <person name="Clum A."/>
            <person name="Drula E."/>
            <person name="Henrissat B."/>
            <person name="Kohler A."/>
            <person name="Grigoriev I.V."/>
            <person name="Martin F.M."/>
            <person name="Hacquard S."/>
        </authorList>
    </citation>
    <scope>NUCLEOTIDE SEQUENCE</scope>
    <source>
        <strain evidence="1">MPI-CAGE-AT-0021</strain>
    </source>
</reference>
<name>A0A9P9JA30_9HYPO</name>
<evidence type="ECO:0000313" key="2">
    <source>
        <dbReference type="Proteomes" id="UP000717696"/>
    </source>
</evidence>
<dbReference type="Proteomes" id="UP000717696">
    <property type="component" value="Unassembled WGS sequence"/>
</dbReference>